<comment type="catalytic activity">
    <reaction evidence="5">
        <text>DNA(n) + a 2'-deoxyribonucleoside 5'-triphosphate = DNA(n+1) + diphosphate</text>
        <dbReference type="Rhea" id="RHEA:22508"/>
        <dbReference type="Rhea" id="RHEA-COMP:17339"/>
        <dbReference type="Rhea" id="RHEA-COMP:17340"/>
        <dbReference type="ChEBI" id="CHEBI:33019"/>
        <dbReference type="ChEBI" id="CHEBI:61560"/>
        <dbReference type="ChEBI" id="CHEBI:173112"/>
        <dbReference type="EC" id="2.7.7.49"/>
    </reaction>
</comment>
<evidence type="ECO:0000256" key="7">
    <source>
        <dbReference type="SAM" id="MobiDB-lite"/>
    </source>
</evidence>
<dbReference type="Pfam" id="PF07727">
    <property type="entry name" value="RVT_2"/>
    <property type="match status" value="1"/>
</dbReference>
<dbReference type="SUPFAM" id="SSF53098">
    <property type="entry name" value="Ribonuclease H-like"/>
    <property type="match status" value="1"/>
</dbReference>
<dbReference type="GO" id="GO:0016787">
    <property type="term" value="F:hydrolase activity"/>
    <property type="evidence" value="ECO:0007669"/>
    <property type="project" value="UniProtKB-KW"/>
</dbReference>
<evidence type="ECO:0000313" key="10">
    <source>
        <dbReference type="EMBL" id="KTB44483.1"/>
    </source>
</evidence>
<evidence type="ECO:0000259" key="9">
    <source>
        <dbReference type="PROSITE" id="PS50994"/>
    </source>
</evidence>
<dbReference type="GO" id="GO:0003723">
    <property type="term" value="F:RNA binding"/>
    <property type="evidence" value="ECO:0007669"/>
    <property type="project" value="UniProtKB-KW"/>
</dbReference>
<keyword evidence="2" id="KW-0479">Metal-binding</keyword>
<dbReference type="PANTHER" id="PTHR42648:SF24">
    <property type="entry name" value="INTEGRASE CATALYTIC DOMAIN-CONTAINING PROTEIN"/>
    <property type="match status" value="1"/>
</dbReference>
<dbReference type="InterPro" id="IPR013103">
    <property type="entry name" value="RVT_2"/>
</dbReference>
<evidence type="ECO:0000256" key="3">
    <source>
        <dbReference type="ARBA" id="ARBA00022801"/>
    </source>
</evidence>
<dbReference type="AlphaFoldDB" id="A0A0W0G7E0"/>
<dbReference type="InterPro" id="IPR036397">
    <property type="entry name" value="RNaseH_sf"/>
</dbReference>
<evidence type="ECO:0000256" key="4">
    <source>
        <dbReference type="ARBA" id="ARBA00022884"/>
    </source>
</evidence>
<gene>
    <name evidence="10" type="ORF">WG66_2942</name>
</gene>
<name>A0A0W0G7E0_MONRR</name>
<organism evidence="10 11">
    <name type="scientific">Moniliophthora roreri</name>
    <name type="common">Frosty pod rot fungus</name>
    <name type="synonym">Monilia roreri</name>
    <dbReference type="NCBI Taxonomy" id="221103"/>
    <lineage>
        <taxon>Eukaryota</taxon>
        <taxon>Fungi</taxon>
        <taxon>Dikarya</taxon>
        <taxon>Basidiomycota</taxon>
        <taxon>Agaricomycotina</taxon>
        <taxon>Agaricomycetes</taxon>
        <taxon>Agaricomycetidae</taxon>
        <taxon>Agaricales</taxon>
        <taxon>Marasmiineae</taxon>
        <taxon>Marasmiaceae</taxon>
        <taxon>Moniliophthora</taxon>
    </lineage>
</organism>
<keyword evidence="4" id="KW-0694">RNA-binding</keyword>
<dbReference type="InterPro" id="IPR025724">
    <property type="entry name" value="GAG-pre-integrase_dom"/>
</dbReference>
<accession>A0A0W0G7E0</accession>
<feature type="region of interest" description="Disordered" evidence="7">
    <location>
        <begin position="52"/>
        <end position="81"/>
    </location>
</feature>
<dbReference type="GO" id="GO:0005634">
    <property type="term" value="C:nucleus"/>
    <property type="evidence" value="ECO:0007669"/>
    <property type="project" value="UniProtKB-ARBA"/>
</dbReference>
<dbReference type="GO" id="GO:0015074">
    <property type="term" value="P:DNA integration"/>
    <property type="evidence" value="ECO:0007669"/>
    <property type="project" value="InterPro"/>
</dbReference>
<keyword evidence="8" id="KW-0472">Membrane</keyword>
<dbReference type="PROSITE" id="PS50994">
    <property type="entry name" value="INTEGRASE"/>
    <property type="match status" value="1"/>
</dbReference>
<dbReference type="GO" id="GO:0046872">
    <property type="term" value="F:metal ion binding"/>
    <property type="evidence" value="ECO:0007669"/>
    <property type="project" value="UniProtKB-KW"/>
</dbReference>
<comment type="caution">
    <text evidence="10">The sequence shown here is derived from an EMBL/GenBank/DDBJ whole genome shotgun (WGS) entry which is preliminary data.</text>
</comment>
<evidence type="ECO:0000256" key="2">
    <source>
        <dbReference type="ARBA" id="ARBA00022723"/>
    </source>
</evidence>
<evidence type="ECO:0000256" key="1">
    <source>
        <dbReference type="ARBA" id="ARBA00022578"/>
    </source>
</evidence>
<keyword evidence="3" id="KW-0378">Hydrolase</keyword>
<evidence type="ECO:0000256" key="5">
    <source>
        <dbReference type="ARBA" id="ARBA00048173"/>
    </source>
</evidence>
<comment type="catalytic activity">
    <reaction evidence="6">
        <text>DNA(n) + a 2'-deoxyribonucleoside 5'-triphosphate = DNA(n+1) + diphosphate</text>
        <dbReference type="Rhea" id="RHEA:22508"/>
        <dbReference type="Rhea" id="RHEA-COMP:17339"/>
        <dbReference type="Rhea" id="RHEA-COMP:17340"/>
        <dbReference type="ChEBI" id="CHEBI:33019"/>
        <dbReference type="ChEBI" id="CHEBI:61560"/>
        <dbReference type="ChEBI" id="CHEBI:173112"/>
        <dbReference type="EC" id="2.7.7.7"/>
    </reaction>
</comment>
<keyword evidence="8" id="KW-1133">Transmembrane helix</keyword>
<dbReference type="GO" id="GO:0003964">
    <property type="term" value="F:RNA-directed DNA polymerase activity"/>
    <property type="evidence" value="ECO:0007669"/>
    <property type="project" value="UniProtKB-EC"/>
</dbReference>
<dbReference type="CDD" id="cd09272">
    <property type="entry name" value="RNase_HI_RT_Ty1"/>
    <property type="match status" value="1"/>
</dbReference>
<feature type="compositionally biased region" description="Basic residues" evidence="7">
    <location>
        <begin position="59"/>
        <end position="70"/>
    </location>
</feature>
<evidence type="ECO:0000256" key="6">
    <source>
        <dbReference type="ARBA" id="ARBA00049244"/>
    </source>
</evidence>
<evidence type="ECO:0000313" key="11">
    <source>
        <dbReference type="Proteomes" id="UP000054988"/>
    </source>
</evidence>
<dbReference type="InterPro" id="IPR001584">
    <property type="entry name" value="Integrase_cat-core"/>
</dbReference>
<dbReference type="Proteomes" id="UP000054988">
    <property type="component" value="Unassembled WGS sequence"/>
</dbReference>
<dbReference type="GO" id="GO:0032196">
    <property type="term" value="P:transposition"/>
    <property type="evidence" value="ECO:0007669"/>
    <property type="project" value="UniProtKB-KW"/>
</dbReference>
<feature type="domain" description="Integrase catalytic" evidence="9">
    <location>
        <begin position="255"/>
        <end position="419"/>
    </location>
</feature>
<protein>
    <recommendedName>
        <fullName evidence="9">Integrase catalytic domain-containing protein</fullName>
    </recommendedName>
</protein>
<proteinExistence type="predicted"/>
<evidence type="ECO:0000256" key="8">
    <source>
        <dbReference type="SAM" id="Phobius"/>
    </source>
</evidence>
<dbReference type="Pfam" id="PF13976">
    <property type="entry name" value="gag_pre-integrs"/>
    <property type="match status" value="1"/>
</dbReference>
<dbReference type="GO" id="GO:0003887">
    <property type="term" value="F:DNA-directed DNA polymerase activity"/>
    <property type="evidence" value="ECO:0007669"/>
    <property type="project" value="UniProtKB-EC"/>
</dbReference>
<dbReference type="InterPro" id="IPR012337">
    <property type="entry name" value="RNaseH-like_sf"/>
</dbReference>
<keyword evidence="8" id="KW-0812">Transmembrane</keyword>
<feature type="compositionally biased region" description="Basic and acidic residues" evidence="7">
    <location>
        <begin position="71"/>
        <end position="81"/>
    </location>
</feature>
<dbReference type="PANTHER" id="PTHR42648">
    <property type="entry name" value="TRANSPOSASE, PUTATIVE-RELATED"/>
    <property type="match status" value="1"/>
</dbReference>
<dbReference type="InterPro" id="IPR039537">
    <property type="entry name" value="Retrotran_Ty1/copia-like"/>
</dbReference>
<dbReference type="Gene3D" id="3.30.420.10">
    <property type="entry name" value="Ribonuclease H-like superfamily/Ribonuclease H"/>
    <property type="match status" value="1"/>
</dbReference>
<dbReference type="EMBL" id="LATX01000915">
    <property type="protein sequence ID" value="KTB44483.1"/>
    <property type="molecule type" value="Genomic_DNA"/>
</dbReference>
<reference evidence="10 11" key="1">
    <citation type="submission" date="2015-12" db="EMBL/GenBank/DDBJ databases">
        <title>Draft genome sequence of Moniliophthora roreri, the causal agent of frosty pod rot of cacao.</title>
        <authorList>
            <person name="Aime M.C."/>
            <person name="Diaz-Valderrama J.R."/>
            <person name="Kijpornyongpan T."/>
            <person name="Phillips-Mora W."/>
        </authorList>
    </citation>
    <scope>NUCLEOTIDE SEQUENCE [LARGE SCALE GENOMIC DNA]</scope>
    <source>
        <strain evidence="10 11">MCA 2952</strain>
    </source>
</reference>
<feature type="transmembrane region" description="Helical" evidence="8">
    <location>
        <begin position="126"/>
        <end position="155"/>
    </location>
</feature>
<keyword evidence="1" id="KW-0815">Transposition</keyword>
<sequence length="737" mass="82751">MCEATCADAAIAPQSGSAVESALATLERDAREKDGYWCMDCRKGGHTKSYCTEPGGGRAGKKNKKKGKGSKSKEKAHAVEDSGREKVSNIVLADLDLALNNASFHYDASIVNSPLTHPHSTASDKAYLAIPLIFTPLVLTSLPTLLLLVSSLVFVRASYLLWVERLYTLDSLDSSTPDVVFLTREYASTLEELHARLAHLSYSILIPMLKAGLIDGVKISNKELNSQLLICEPCIKSKMTWISFHSQKECCTEFLGLIHSDLWKAPIISYNGNRYVITFNDDSSGTHWSYFLKRKTANEVLSMIKEWIWKIEHLTGQKLKCFHSNIGGKYVNASLCDWFWLKGITFTWTSAHTLEQNRVSERFNHTSAGLVCTMLINSKLPPFLWNEAWCYAGYCLNRAMQGLNCLKEMTAHQILTGSKAHGRDFHPFGCKAYVYVHEMKRKKNCVWLLHKALYGLCQSTFLWYQKLKETLITLGFKLCPSDPCVFVHRTEKGTVIITSHVDDLGLFASSKSILDELKSNLSKHVVISDKGEISQLLGMTVTQDRAACTISFNQSLYIDLIVEHFVQNFPRQSPTTLEKQSTMAKVPYQSAVGSIMHATVMNRPDIFYACQHVAQFMQNPGEAHWTAVKQIIWYLKSTRNLSLTLGGASKSFDVTAWSDSDFAGHPDYGWSVSGYALFLRRGCFSWRSRKQTATASLTSEAEYYAAHLCGCEVIWFHQLMEQIGFPLEAPTPFHVDS</sequence>